<dbReference type="InterPro" id="IPR050742">
    <property type="entry name" value="Helicase_Restrict-Modif_Enz"/>
</dbReference>
<reference evidence="2 3" key="1">
    <citation type="submission" date="2017-11" db="EMBL/GenBank/DDBJ databases">
        <title>Animal gut microbial communities from fecal samples from Wisconsin, USA.</title>
        <authorList>
            <person name="Neumann A."/>
        </authorList>
    </citation>
    <scope>NUCLEOTIDE SEQUENCE [LARGE SCALE GENOMIC DNA]</scope>
    <source>
        <strain evidence="2 3">UWS3</strain>
    </source>
</reference>
<dbReference type="GO" id="GO:0005524">
    <property type="term" value="F:ATP binding"/>
    <property type="evidence" value="ECO:0007669"/>
    <property type="project" value="InterPro"/>
</dbReference>
<accession>A0A2M9A8J7</accession>
<dbReference type="GO" id="GO:0004386">
    <property type="term" value="F:helicase activity"/>
    <property type="evidence" value="ECO:0007669"/>
    <property type="project" value="UniProtKB-KW"/>
</dbReference>
<evidence type="ECO:0000313" key="3">
    <source>
        <dbReference type="Proteomes" id="UP000231134"/>
    </source>
</evidence>
<dbReference type="EMBL" id="PGEX01000001">
    <property type="protein sequence ID" value="PJJ42045.1"/>
    <property type="molecule type" value="Genomic_DNA"/>
</dbReference>
<dbReference type="SUPFAM" id="SSF52540">
    <property type="entry name" value="P-loop containing nucleoside triphosphate hydrolases"/>
    <property type="match status" value="2"/>
</dbReference>
<dbReference type="AlphaFoldDB" id="A0A2M9A8J7"/>
<feature type="domain" description="Helicase/UvrB N-terminal" evidence="1">
    <location>
        <begin position="22"/>
        <end position="196"/>
    </location>
</feature>
<dbReference type="Proteomes" id="UP000231134">
    <property type="component" value="Unassembled WGS sequence"/>
</dbReference>
<proteinExistence type="predicted"/>
<dbReference type="OrthoDB" id="9804145at2"/>
<sequence>MQMLPFQENAVLGTNGLVETFKKLWQTGGHNLDITFKSPTGSGKTFMVSNFVRELQNDPAFNDDVAFVWITFSDDLAMQSRDKFYDYFFPNIGRSLLTIADFSEGILHKDDILFLNWQKLVAKDAKKRLLRRPDEVELQKEQGFYFEDVAENTKKEGREIVMIIDESHKNVTASAYRDVITPLNPRIILNVSATPEKIPTISDVQNLRAGYVEVKRSDVVAAGLIKEQIISQTEEDLKNIEGEDLDFALLRLAKEKRESLAEQWTRLGQNINPLVLIQLPNDDSKLKDQGVETKEELVTRFLTENCEVPANKIAKWFDNKKENLEHITDVDSPIDFMLFKYAAGTGWDCPRAHVIVMFREIESPTFKTQTLGRILRNPVPKVDLTAFPELREGFLYTNYRKNEISDIPDTVENKPKTEVTNLAPHLFGGFATQEATHNVIQELKTSMLDELVANSSDKPISDIAPKIEAALQEAVKQIAPEIFPVQGNTVASPQTEYNLFGEADSQATKNQKTEQIVETATRNVKAILKEHFGEGVANKATEIVAEATRDFAETLVQKQPSSFIVDPLLKSDFISRADYGDIGKASSFQSSFVKSMNNYFGITENAYNNPFAQEGVLEKFGIDMSQRLSTEVLANATFAGTNDLGKNVEHEMSDNEVEKNFMNACYNILEEQTEPDAKYGNIARSWGPFKEALRQWFERYSMTNIDNVGRYKIFLKDLFKNSASIFRKAITQALKEYRPIRDAFVADRRKQEMQEALPFKVKTSYAYSSDFVDYKPIMKSMLQPFKLKAEYPGRDNEIAFIEFLEKLPTVEWWFKQNDDGKDFYALKYFNTTENRERLFYPDWIVKFVDGRIGIFDTKSGFTAANPEGRAEALSKKLRDLNEEAVKRDGREKFVGGLCVRENKLWYCNSAEKYRYKDEKGNLAEGWKLMQG</sequence>
<evidence type="ECO:0000259" key="1">
    <source>
        <dbReference type="Pfam" id="PF04851"/>
    </source>
</evidence>
<dbReference type="PANTHER" id="PTHR47396">
    <property type="entry name" value="TYPE I RESTRICTION ENZYME ECOKI R PROTEIN"/>
    <property type="match status" value="1"/>
</dbReference>
<name>A0A2M9A8J7_9BACT</name>
<evidence type="ECO:0000313" key="2">
    <source>
        <dbReference type="EMBL" id="PJJ42045.1"/>
    </source>
</evidence>
<dbReference type="Gene3D" id="3.40.50.300">
    <property type="entry name" value="P-loop containing nucleotide triphosphate hydrolases"/>
    <property type="match status" value="2"/>
</dbReference>
<comment type="caution">
    <text evidence="2">The sequence shown here is derived from an EMBL/GenBank/DDBJ whole genome shotgun (WGS) entry which is preliminary data.</text>
</comment>
<organism evidence="2 3">
    <name type="scientific">Hallerella succinigenes</name>
    <dbReference type="NCBI Taxonomy" id="1896222"/>
    <lineage>
        <taxon>Bacteria</taxon>
        <taxon>Pseudomonadati</taxon>
        <taxon>Fibrobacterota</taxon>
        <taxon>Fibrobacteria</taxon>
        <taxon>Fibrobacterales</taxon>
        <taxon>Fibrobacteraceae</taxon>
        <taxon>Hallerella</taxon>
    </lineage>
</organism>
<keyword evidence="2" id="KW-0378">Hydrolase</keyword>
<keyword evidence="2" id="KW-0547">Nucleotide-binding</keyword>
<keyword evidence="2" id="KW-0347">Helicase</keyword>
<protein>
    <submittedName>
        <fullName evidence="2">Superfamily II DNA or RNA helicase</fullName>
    </submittedName>
</protein>
<dbReference type="PANTHER" id="PTHR47396:SF1">
    <property type="entry name" value="ATP-DEPENDENT HELICASE IRC3-RELATED"/>
    <property type="match status" value="1"/>
</dbReference>
<dbReference type="GO" id="GO:0016787">
    <property type="term" value="F:hydrolase activity"/>
    <property type="evidence" value="ECO:0007669"/>
    <property type="project" value="InterPro"/>
</dbReference>
<keyword evidence="2" id="KW-0067">ATP-binding</keyword>
<dbReference type="GO" id="GO:0003677">
    <property type="term" value="F:DNA binding"/>
    <property type="evidence" value="ECO:0007669"/>
    <property type="project" value="InterPro"/>
</dbReference>
<dbReference type="GO" id="GO:0005829">
    <property type="term" value="C:cytosol"/>
    <property type="evidence" value="ECO:0007669"/>
    <property type="project" value="TreeGrafter"/>
</dbReference>
<gene>
    <name evidence="2" type="ORF">BGX16_2061</name>
</gene>
<dbReference type="InterPro" id="IPR027417">
    <property type="entry name" value="P-loop_NTPase"/>
</dbReference>
<dbReference type="Pfam" id="PF04851">
    <property type="entry name" value="ResIII"/>
    <property type="match status" value="1"/>
</dbReference>
<dbReference type="InterPro" id="IPR006935">
    <property type="entry name" value="Helicase/UvrB_N"/>
</dbReference>
<keyword evidence="3" id="KW-1185">Reference proteome</keyword>